<evidence type="ECO:0000259" key="10">
    <source>
        <dbReference type="PROSITE" id="PS50885"/>
    </source>
</evidence>
<dbReference type="SMART" id="SM00304">
    <property type="entry name" value="HAMP"/>
    <property type="match status" value="1"/>
</dbReference>
<dbReference type="Pfam" id="PF00512">
    <property type="entry name" value="HisKA"/>
    <property type="match status" value="1"/>
</dbReference>
<sequence>MEKTTPERPRNTVPESVKLRHSVLMQFFLSLLLMAIVAAFATFVITARTYESAIEGALASEDLQNLHRALVANISVILIIVIVPSVILGFVLADRVLKPIRDIISSIKRLREGYTDIYVAEKRKDELGMLSNFFNLLLDKVKEIEERNKMISSLKSQFITVVAHQLRTPLSGIRWVHQMMLKGELGPISGDQRKYIERSSASTGQVLEVVSDLLNVSKIEEGNFGYEFKEMNIADLFGSLSAQFRLRIEKQQNIEVPVAFSNIFLGQPIVRGDPSRLTIVLTNLIENAIRYSRPGGVVNVTLRGENGSVVIDVTDNGIGIPASEQERIFNKFYRATNALHYQSDGSGLGLYINRSIMEKHNGKIWFTSKEGMGTTFFISLPLVMKEDKTDSRVEDFLGSM</sequence>
<evidence type="ECO:0000313" key="11">
    <source>
        <dbReference type="EMBL" id="OHA32196.1"/>
    </source>
</evidence>
<dbReference type="PANTHER" id="PTHR43711">
    <property type="entry name" value="TWO-COMPONENT HISTIDINE KINASE"/>
    <property type="match status" value="1"/>
</dbReference>
<keyword evidence="5" id="KW-0808">Transferase</keyword>
<comment type="subcellular location">
    <subcellularLocation>
        <location evidence="2">Membrane</location>
    </subcellularLocation>
</comment>
<dbReference type="GO" id="GO:0016020">
    <property type="term" value="C:membrane"/>
    <property type="evidence" value="ECO:0007669"/>
    <property type="project" value="UniProtKB-SubCell"/>
</dbReference>
<dbReference type="PROSITE" id="PS50885">
    <property type="entry name" value="HAMP"/>
    <property type="match status" value="1"/>
</dbReference>
<comment type="caution">
    <text evidence="11">The sequence shown here is derived from an EMBL/GenBank/DDBJ whole genome shotgun (WGS) entry which is preliminary data.</text>
</comment>
<dbReference type="AlphaFoldDB" id="A0A1G2N7R5"/>
<proteinExistence type="predicted"/>
<keyword evidence="7" id="KW-0902">Two-component regulatory system</keyword>
<evidence type="ECO:0000256" key="3">
    <source>
        <dbReference type="ARBA" id="ARBA00012438"/>
    </source>
</evidence>
<dbReference type="InterPro" id="IPR003594">
    <property type="entry name" value="HATPase_dom"/>
</dbReference>
<feature type="domain" description="HAMP" evidence="10">
    <location>
        <begin position="94"/>
        <end position="146"/>
    </location>
</feature>
<evidence type="ECO:0000256" key="5">
    <source>
        <dbReference type="ARBA" id="ARBA00022679"/>
    </source>
</evidence>
<dbReference type="Pfam" id="PF02518">
    <property type="entry name" value="HATPase_c"/>
    <property type="match status" value="1"/>
</dbReference>
<dbReference type="InterPro" id="IPR036097">
    <property type="entry name" value="HisK_dim/P_sf"/>
</dbReference>
<feature type="transmembrane region" description="Helical" evidence="8">
    <location>
        <begin position="27"/>
        <end position="50"/>
    </location>
</feature>
<dbReference type="STRING" id="1802319.A2928_00910"/>
<dbReference type="EC" id="2.7.13.3" evidence="3"/>
<evidence type="ECO:0000313" key="12">
    <source>
        <dbReference type="Proteomes" id="UP000176221"/>
    </source>
</evidence>
<dbReference type="InterPro" id="IPR003661">
    <property type="entry name" value="HisK_dim/P_dom"/>
</dbReference>
<dbReference type="Gene3D" id="3.30.565.10">
    <property type="entry name" value="Histidine kinase-like ATPase, C-terminal domain"/>
    <property type="match status" value="1"/>
</dbReference>
<dbReference type="InterPro" id="IPR036890">
    <property type="entry name" value="HATPase_C_sf"/>
</dbReference>
<dbReference type="CDD" id="cd06225">
    <property type="entry name" value="HAMP"/>
    <property type="match status" value="1"/>
</dbReference>
<dbReference type="PANTHER" id="PTHR43711:SF1">
    <property type="entry name" value="HISTIDINE KINASE 1"/>
    <property type="match status" value="1"/>
</dbReference>
<dbReference type="Gene3D" id="1.10.287.130">
    <property type="match status" value="1"/>
</dbReference>
<organism evidence="11 12">
    <name type="scientific">Candidatus Taylorbacteria bacterium RIFCSPLOWO2_01_FULL_45_15b</name>
    <dbReference type="NCBI Taxonomy" id="1802319"/>
    <lineage>
        <taxon>Bacteria</taxon>
        <taxon>Candidatus Tayloriibacteriota</taxon>
    </lineage>
</organism>
<dbReference type="FunFam" id="3.30.565.10:FF:000006">
    <property type="entry name" value="Sensor histidine kinase WalK"/>
    <property type="match status" value="1"/>
</dbReference>
<dbReference type="SUPFAM" id="SSF158472">
    <property type="entry name" value="HAMP domain-like"/>
    <property type="match status" value="1"/>
</dbReference>
<feature type="transmembrane region" description="Helical" evidence="8">
    <location>
        <begin position="70"/>
        <end position="93"/>
    </location>
</feature>
<dbReference type="CDD" id="cd00082">
    <property type="entry name" value="HisKA"/>
    <property type="match status" value="1"/>
</dbReference>
<keyword evidence="8" id="KW-0812">Transmembrane</keyword>
<evidence type="ECO:0000256" key="1">
    <source>
        <dbReference type="ARBA" id="ARBA00000085"/>
    </source>
</evidence>
<dbReference type="SUPFAM" id="SSF47384">
    <property type="entry name" value="Homodimeric domain of signal transducing histidine kinase"/>
    <property type="match status" value="1"/>
</dbReference>
<dbReference type="EMBL" id="MHRX01000051">
    <property type="protein sequence ID" value="OHA32196.1"/>
    <property type="molecule type" value="Genomic_DNA"/>
</dbReference>
<dbReference type="SMART" id="SM00388">
    <property type="entry name" value="HisKA"/>
    <property type="match status" value="1"/>
</dbReference>
<name>A0A1G2N7R5_9BACT</name>
<dbReference type="Gene3D" id="6.10.340.10">
    <property type="match status" value="1"/>
</dbReference>
<keyword evidence="4" id="KW-0597">Phosphoprotein</keyword>
<dbReference type="InterPro" id="IPR005467">
    <property type="entry name" value="His_kinase_dom"/>
</dbReference>
<dbReference type="PRINTS" id="PR00344">
    <property type="entry name" value="BCTRLSENSOR"/>
</dbReference>
<gene>
    <name evidence="11" type="ORF">A2928_00910</name>
</gene>
<keyword evidence="6" id="KW-0418">Kinase</keyword>
<comment type="catalytic activity">
    <reaction evidence="1">
        <text>ATP + protein L-histidine = ADP + protein N-phospho-L-histidine.</text>
        <dbReference type="EC" id="2.7.13.3"/>
    </reaction>
</comment>
<evidence type="ECO:0000256" key="8">
    <source>
        <dbReference type="SAM" id="Phobius"/>
    </source>
</evidence>
<feature type="domain" description="Histidine kinase" evidence="9">
    <location>
        <begin position="161"/>
        <end position="384"/>
    </location>
</feature>
<dbReference type="PROSITE" id="PS50109">
    <property type="entry name" value="HIS_KIN"/>
    <property type="match status" value="1"/>
</dbReference>
<keyword evidence="8" id="KW-1133">Transmembrane helix</keyword>
<dbReference type="GO" id="GO:0000155">
    <property type="term" value="F:phosphorelay sensor kinase activity"/>
    <property type="evidence" value="ECO:0007669"/>
    <property type="project" value="InterPro"/>
</dbReference>
<dbReference type="SMART" id="SM00387">
    <property type="entry name" value="HATPase_c"/>
    <property type="match status" value="1"/>
</dbReference>
<evidence type="ECO:0000256" key="6">
    <source>
        <dbReference type="ARBA" id="ARBA00022777"/>
    </source>
</evidence>
<evidence type="ECO:0000256" key="7">
    <source>
        <dbReference type="ARBA" id="ARBA00023012"/>
    </source>
</evidence>
<keyword evidence="8" id="KW-0472">Membrane</keyword>
<dbReference type="SUPFAM" id="SSF55874">
    <property type="entry name" value="ATPase domain of HSP90 chaperone/DNA topoisomerase II/histidine kinase"/>
    <property type="match status" value="1"/>
</dbReference>
<evidence type="ECO:0000259" key="9">
    <source>
        <dbReference type="PROSITE" id="PS50109"/>
    </source>
</evidence>
<dbReference type="InterPro" id="IPR050736">
    <property type="entry name" value="Sensor_HK_Regulatory"/>
</dbReference>
<dbReference type="InterPro" id="IPR003660">
    <property type="entry name" value="HAMP_dom"/>
</dbReference>
<accession>A0A1G2N7R5</accession>
<dbReference type="CDD" id="cd00075">
    <property type="entry name" value="HATPase"/>
    <property type="match status" value="1"/>
</dbReference>
<protein>
    <recommendedName>
        <fullName evidence="3">histidine kinase</fullName>
        <ecNumber evidence="3">2.7.13.3</ecNumber>
    </recommendedName>
</protein>
<evidence type="ECO:0000256" key="2">
    <source>
        <dbReference type="ARBA" id="ARBA00004370"/>
    </source>
</evidence>
<dbReference type="InterPro" id="IPR004358">
    <property type="entry name" value="Sig_transdc_His_kin-like_C"/>
</dbReference>
<evidence type="ECO:0000256" key="4">
    <source>
        <dbReference type="ARBA" id="ARBA00022553"/>
    </source>
</evidence>
<reference evidence="11 12" key="1">
    <citation type="journal article" date="2016" name="Nat. Commun.">
        <title>Thousands of microbial genomes shed light on interconnected biogeochemical processes in an aquifer system.</title>
        <authorList>
            <person name="Anantharaman K."/>
            <person name="Brown C.T."/>
            <person name="Hug L.A."/>
            <person name="Sharon I."/>
            <person name="Castelle C.J."/>
            <person name="Probst A.J."/>
            <person name="Thomas B.C."/>
            <person name="Singh A."/>
            <person name="Wilkins M.J."/>
            <person name="Karaoz U."/>
            <person name="Brodie E.L."/>
            <person name="Williams K.H."/>
            <person name="Hubbard S.S."/>
            <person name="Banfield J.F."/>
        </authorList>
    </citation>
    <scope>NUCLEOTIDE SEQUENCE [LARGE SCALE GENOMIC DNA]</scope>
</reference>
<dbReference type="Proteomes" id="UP000176221">
    <property type="component" value="Unassembled WGS sequence"/>
</dbReference>